<dbReference type="STRING" id="94624.Bpet0640"/>
<dbReference type="PROSITE" id="PS51186">
    <property type="entry name" value="GNAT"/>
    <property type="match status" value="1"/>
</dbReference>
<protein>
    <submittedName>
        <fullName evidence="2">Acetyltransferase</fullName>
        <ecNumber evidence="2">2.3.1.-</ecNumber>
    </submittedName>
</protein>
<dbReference type="CDD" id="cd04301">
    <property type="entry name" value="NAT_SF"/>
    <property type="match status" value="1"/>
</dbReference>
<proteinExistence type="predicted"/>
<evidence type="ECO:0000313" key="2">
    <source>
        <dbReference type="EMBL" id="CAP40972.1"/>
    </source>
</evidence>
<dbReference type="Pfam" id="PF00583">
    <property type="entry name" value="Acetyltransf_1"/>
    <property type="match status" value="1"/>
</dbReference>
<dbReference type="AlphaFoldDB" id="A9I4B3"/>
<accession>A9I4B3</accession>
<keyword evidence="3" id="KW-1185">Reference proteome</keyword>
<sequence length="173" mass="18741">MTDRPHVRPMQADDIEPVLRIQASVYPATLLEDAALFQNRLEISPGTCQVAEGPAGLLGYLVAYPWLADHPPALNTPLDAVPRDADSWFVHDCAVLPAAQGLGVAQALLQGGLEHARRRGLCHTSLVALRPAVSYWERLGYRAAAAHAGLRTKLAQYGAGARYMVRSLEKPRG</sequence>
<dbReference type="Proteomes" id="UP000001225">
    <property type="component" value="Chromosome"/>
</dbReference>
<gene>
    <name evidence="2" type="ordered locus">Bpet0640</name>
</gene>
<keyword evidence="2" id="KW-0808">Transferase</keyword>
<evidence type="ECO:0000313" key="3">
    <source>
        <dbReference type="Proteomes" id="UP000001225"/>
    </source>
</evidence>
<name>A9I4B3_BORPD</name>
<dbReference type="InterPro" id="IPR016181">
    <property type="entry name" value="Acyl_CoA_acyltransferase"/>
</dbReference>
<dbReference type="KEGG" id="bpt:Bpet0640"/>
<organism evidence="2 3">
    <name type="scientific">Bordetella petrii (strain ATCC BAA-461 / DSM 12804 / CCUG 43448 / CIP 107267 / Se-1111R)</name>
    <dbReference type="NCBI Taxonomy" id="340100"/>
    <lineage>
        <taxon>Bacteria</taxon>
        <taxon>Pseudomonadati</taxon>
        <taxon>Pseudomonadota</taxon>
        <taxon>Betaproteobacteria</taxon>
        <taxon>Burkholderiales</taxon>
        <taxon>Alcaligenaceae</taxon>
        <taxon>Bordetella</taxon>
    </lineage>
</organism>
<evidence type="ECO:0000259" key="1">
    <source>
        <dbReference type="PROSITE" id="PS51186"/>
    </source>
</evidence>
<dbReference type="Gene3D" id="3.40.630.30">
    <property type="match status" value="1"/>
</dbReference>
<feature type="domain" description="N-acetyltransferase" evidence="1">
    <location>
        <begin position="5"/>
        <end position="169"/>
    </location>
</feature>
<dbReference type="InterPro" id="IPR000182">
    <property type="entry name" value="GNAT_dom"/>
</dbReference>
<dbReference type="eggNOG" id="COG0456">
    <property type="taxonomic scope" value="Bacteria"/>
</dbReference>
<dbReference type="GO" id="GO:0016747">
    <property type="term" value="F:acyltransferase activity, transferring groups other than amino-acyl groups"/>
    <property type="evidence" value="ECO:0007669"/>
    <property type="project" value="InterPro"/>
</dbReference>
<dbReference type="SUPFAM" id="SSF55729">
    <property type="entry name" value="Acyl-CoA N-acyltransferases (Nat)"/>
    <property type="match status" value="1"/>
</dbReference>
<dbReference type="EC" id="2.3.1.-" evidence="2"/>
<reference evidence="2 3" key="1">
    <citation type="journal article" date="2008" name="BMC Genomics">
        <title>The missing link: Bordetella petrii is endowed with both the metabolic versatility of environmental bacteria and virulence traits of pathogenic Bordetellae.</title>
        <authorList>
            <person name="Gross R."/>
            <person name="Guzman C.A."/>
            <person name="Sebaihia M."/>
            <person name="Martins Dos Santos V.A."/>
            <person name="Pieper D.H."/>
            <person name="Koebnik R."/>
            <person name="Lechner M."/>
            <person name="Bartels D."/>
            <person name="Buhrmester J."/>
            <person name="Choudhuri J.V."/>
            <person name="Ebensen T."/>
            <person name="Gaigalat L."/>
            <person name="Herrmann S."/>
            <person name="Khachane A.N."/>
            <person name="Larisch C."/>
            <person name="Link S."/>
            <person name="Linke B."/>
            <person name="Meyer F."/>
            <person name="Mormann S."/>
            <person name="Nakunst D."/>
            <person name="Rueckert C."/>
            <person name="Schneiker-Bekel S."/>
            <person name="Schulze K."/>
            <person name="Vorhoelter F.J."/>
            <person name="Yevsa T."/>
            <person name="Engle J.T."/>
            <person name="Goldman W.E."/>
            <person name="Puehler A."/>
            <person name="Goebel U.B."/>
            <person name="Goesmann A."/>
            <person name="Bloecker H."/>
            <person name="Kaiser O."/>
            <person name="Martinez-Arias R."/>
        </authorList>
    </citation>
    <scope>NUCLEOTIDE SEQUENCE [LARGE SCALE GENOMIC DNA]</scope>
    <source>
        <strain evidence="3">ATCC BAA-461 / DSM 12804 / CCUG 43448 / CIP 107267 / Se-1111R</strain>
    </source>
</reference>
<dbReference type="EMBL" id="AM902716">
    <property type="protein sequence ID" value="CAP40972.1"/>
    <property type="molecule type" value="Genomic_DNA"/>
</dbReference>
<keyword evidence="2" id="KW-0012">Acyltransferase</keyword>